<dbReference type="PROSITE" id="PS50975">
    <property type="entry name" value="ATP_GRASP"/>
    <property type="match status" value="1"/>
</dbReference>
<keyword evidence="3 4" id="KW-0067">ATP-binding</keyword>
<evidence type="ECO:0000256" key="4">
    <source>
        <dbReference type="PROSITE-ProRule" id="PRU00409"/>
    </source>
</evidence>
<organism evidence="6 7">
    <name type="scientific">Streptomyces caeni</name>
    <dbReference type="NCBI Taxonomy" id="2307231"/>
    <lineage>
        <taxon>Bacteria</taxon>
        <taxon>Bacillati</taxon>
        <taxon>Actinomycetota</taxon>
        <taxon>Actinomycetes</taxon>
        <taxon>Kitasatosporales</taxon>
        <taxon>Streptomycetaceae</taxon>
        <taxon>Streptomyces</taxon>
    </lineage>
</organism>
<dbReference type="SUPFAM" id="SSF56059">
    <property type="entry name" value="Glutathione synthetase ATP-binding domain-like"/>
    <property type="match status" value="1"/>
</dbReference>
<feature type="domain" description="ATP-grasp" evidence="5">
    <location>
        <begin position="114"/>
        <end position="307"/>
    </location>
</feature>
<dbReference type="Pfam" id="PF13535">
    <property type="entry name" value="ATP-grasp_4"/>
    <property type="match status" value="1"/>
</dbReference>
<dbReference type="PANTHER" id="PTHR43585">
    <property type="entry name" value="FUMIPYRROLE BIOSYNTHESIS PROTEIN C"/>
    <property type="match status" value="1"/>
</dbReference>
<dbReference type="Proteomes" id="UP001597261">
    <property type="component" value="Unassembled WGS sequence"/>
</dbReference>
<dbReference type="PANTHER" id="PTHR43585:SF2">
    <property type="entry name" value="ATP-GRASP ENZYME FSQD"/>
    <property type="match status" value="1"/>
</dbReference>
<keyword evidence="1" id="KW-0436">Ligase</keyword>
<dbReference type="InterPro" id="IPR011761">
    <property type="entry name" value="ATP-grasp"/>
</dbReference>
<dbReference type="InterPro" id="IPR052032">
    <property type="entry name" value="ATP-dep_AA_Ligase"/>
</dbReference>
<keyword evidence="7" id="KW-1185">Reference proteome</keyword>
<protein>
    <submittedName>
        <fullName evidence="6">ATP-grasp domain-containing protein</fullName>
    </submittedName>
</protein>
<evidence type="ECO:0000313" key="7">
    <source>
        <dbReference type="Proteomes" id="UP001597261"/>
    </source>
</evidence>
<dbReference type="Gene3D" id="3.30.470.20">
    <property type="entry name" value="ATP-grasp fold, B domain"/>
    <property type="match status" value="1"/>
</dbReference>
<evidence type="ECO:0000259" key="5">
    <source>
        <dbReference type="PROSITE" id="PS50975"/>
    </source>
</evidence>
<evidence type="ECO:0000256" key="2">
    <source>
        <dbReference type="ARBA" id="ARBA00022741"/>
    </source>
</evidence>
<evidence type="ECO:0000256" key="1">
    <source>
        <dbReference type="ARBA" id="ARBA00022598"/>
    </source>
</evidence>
<evidence type="ECO:0000313" key="6">
    <source>
        <dbReference type="EMBL" id="MFD1661073.1"/>
    </source>
</evidence>
<sequence length="417" mass="43560">MPEHVLVVGTGRDFPARLRAARPGTETSVIVQLDYIGKVREPGGNARVIGVRGDAPDEEWIALAAAAHARHPFTRIATFGERDQDRYAAIGQALGLACHSVRTVSLAHDKEAMRARLAETGVDTTAYARVADVDALRAFVRAHGTCVVKPVSGAGSAGVARVTAGSDLAGAFERAGGSYLGLANPGVLVEEFIEGTQFSVEAVSERGEHEVVAITRKYSDPATFVELGHVSPAELPEERRKEIHACVGSVLDALGVTFGVTHTEVVLASAGPRVIETHVRMGGDEIPALTRDATGVDLDECALRQTLGERVLPGVRAALAERRAPRSSAIWFAVLGARGVLGEVAGLDEARAVPGVTGVEVTARPGKEAGGLTSSDSRVAYARALGASAGEAVDAARRAVSRLEFQLRVRDAGGPAV</sequence>
<dbReference type="InterPro" id="IPR040570">
    <property type="entry name" value="LAL_C2"/>
</dbReference>
<dbReference type="SMART" id="SM01209">
    <property type="entry name" value="GARS_A"/>
    <property type="match status" value="1"/>
</dbReference>
<evidence type="ECO:0000256" key="3">
    <source>
        <dbReference type="ARBA" id="ARBA00022840"/>
    </source>
</evidence>
<name>A0ABW4IX40_9ACTN</name>
<accession>A0ABW4IX40</accession>
<gene>
    <name evidence="6" type="ORF">ACFSL4_23435</name>
</gene>
<proteinExistence type="predicted"/>
<reference evidence="7" key="1">
    <citation type="journal article" date="2019" name="Int. J. Syst. Evol. Microbiol.">
        <title>The Global Catalogue of Microorganisms (GCM) 10K type strain sequencing project: providing services to taxonomists for standard genome sequencing and annotation.</title>
        <authorList>
            <consortium name="The Broad Institute Genomics Platform"/>
            <consortium name="The Broad Institute Genome Sequencing Center for Infectious Disease"/>
            <person name="Wu L."/>
            <person name="Ma J."/>
        </authorList>
    </citation>
    <scope>NUCLEOTIDE SEQUENCE [LARGE SCALE GENOMIC DNA]</scope>
    <source>
        <strain evidence="7">CGMCC 1.12470</strain>
    </source>
</reference>
<comment type="caution">
    <text evidence="6">The sequence shown here is derived from an EMBL/GenBank/DDBJ whole genome shotgun (WGS) entry which is preliminary data.</text>
</comment>
<dbReference type="EMBL" id="JBHUDX010000067">
    <property type="protein sequence ID" value="MFD1661073.1"/>
    <property type="molecule type" value="Genomic_DNA"/>
</dbReference>
<keyword evidence="2 4" id="KW-0547">Nucleotide-binding</keyword>
<dbReference type="Pfam" id="PF18603">
    <property type="entry name" value="LAL_C2"/>
    <property type="match status" value="1"/>
</dbReference>
<dbReference type="RefSeq" id="WP_381086284.1">
    <property type="nucleotide sequence ID" value="NZ_JBHUDX010000067.1"/>
</dbReference>